<proteinExistence type="predicted"/>
<sequence length="551" mass="61883">MSTLRYGIEVRGSKGGAKGGRSIHATRRFQPGDIIARFNEPAVVLPPGNHALEYCNHCLKAQGQAGVEKLRACTGCKTVAYCGPVCQRANWSLIHKLECKAIQRLHEGKPSNQPDWVPTPIRAATQVMLRPAVLNEFDDLEGHAEEWRKKDEMELKLQAHGVVRCLGADSITPRGLEDAFQVLCKLQTNAFSRTEEYYQSGGIFLDTTLAMINHSCVPNALVQFGGRTATVRSTSFINPGDEIEISYIDQTQPRDKRQTELYLYRFECSCYKCQHDLDEYQIAMKDPTIELNTMSAMPDTHRFKSSPGCNTVERSQGMEVLKIQNIMPEFPRDLKPKEKHEWLRRAYKTGDYFVKLGKWAIEPFAQVVDEASFYFGKDRGNHECALAIACLSAYEIEPFKHVVPFHPQRLKGLSSVAIALSNTAPNPDKLTKLARDVAAMKKLSAESVKVLENLDQVSLCQMVLSLIDVQSQFAPSADWEVLVLAQEMLRDIESLPGREKETSLILAWRKDPKSMEDFFRFGFVEPIKALSELGKAVLEVDLGMGHDLSAK</sequence>
<gene>
    <name evidence="1" type="ORF">CTRU02_208666</name>
</gene>
<name>A0ACC3YWX5_COLTU</name>
<dbReference type="Proteomes" id="UP000805649">
    <property type="component" value="Unassembled WGS sequence"/>
</dbReference>
<evidence type="ECO:0000313" key="1">
    <source>
        <dbReference type="EMBL" id="KAL0936451.1"/>
    </source>
</evidence>
<dbReference type="EMBL" id="VUJX02000005">
    <property type="protein sequence ID" value="KAL0936451.1"/>
    <property type="molecule type" value="Genomic_DNA"/>
</dbReference>
<comment type="caution">
    <text evidence="1">The sequence shown here is derived from an EMBL/GenBank/DDBJ whole genome shotgun (WGS) entry which is preliminary data.</text>
</comment>
<organism evidence="1 2">
    <name type="scientific">Colletotrichum truncatum</name>
    <name type="common">Anthracnose fungus</name>
    <name type="synonym">Colletotrichum capsici</name>
    <dbReference type="NCBI Taxonomy" id="5467"/>
    <lineage>
        <taxon>Eukaryota</taxon>
        <taxon>Fungi</taxon>
        <taxon>Dikarya</taxon>
        <taxon>Ascomycota</taxon>
        <taxon>Pezizomycotina</taxon>
        <taxon>Sordariomycetes</taxon>
        <taxon>Hypocreomycetidae</taxon>
        <taxon>Glomerellales</taxon>
        <taxon>Glomerellaceae</taxon>
        <taxon>Colletotrichum</taxon>
        <taxon>Colletotrichum truncatum species complex</taxon>
    </lineage>
</organism>
<reference evidence="1 2" key="1">
    <citation type="journal article" date="2020" name="Phytopathology">
        <title>Genome Sequence Resources of Colletotrichum truncatum, C. plurivorum, C. musicola, and C. sojae: Four Species Pathogenic to Soybean (Glycine max).</title>
        <authorList>
            <person name="Rogerio F."/>
            <person name="Boufleur T.R."/>
            <person name="Ciampi-Guillardi M."/>
            <person name="Sukno S.A."/>
            <person name="Thon M.R."/>
            <person name="Massola Junior N.S."/>
            <person name="Baroncelli R."/>
        </authorList>
    </citation>
    <scope>NUCLEOTIDE SEQUENCE [LARGE SCALE GENOMIC DNA]</scope>
    <source>
        <strain evidence="1 2">CMES1059</strain>
    </source>
</reference>
<evidence type="ECO:0000313" key="2">
    <source>
        <dbReference type="Proteomes" id="UP000805649"/>
    </source>
</evidence>
<keyword evidence="2" id="KW-1185">Reference proteome</keyword>
<accession>A0ACC3YWX5</accession>
<protein>
    <submittedName>
        <fullName evidence="1">Mynd finger family protein</fullName>
    </submittedName>
</protein>